<proteinExistence type="predicted"/>
<accession>A0ABQ9XQ32</accession>
<dbReference type="Proteomes" id="UP001281761">
    <property type="component" value="Unassembled WGS sequence"/>
</dbReference>
<comment type="caution">
    <text evidence="1">The sequence shown here is derived from an EMBL/GenBank/DDBJ whole genome shotgun (WGS) entry which is preliminary data.</text>
</comment>
<evidence type="ECO:0000313" key="1">
    <source>
        <dbReference type="EMBL" id="KAK2953448.1"/>
    </source>
</evidence>
<dbReference type="EMBL" id="JARBJD010000091">
    <property type="protein sequence ID" value="KAK2953448.1"/>
    <property type="molecule type" value="Genomic_DNA"/>
</dbReference>
<sequence>MIILISILSEIFGQRYQSYDDGQMHGMERFQSDPYGHARSSFMSGPNCRMSSYSSGWSSQPYVFGTSDPCDETYDIHAPRDIMYRRMFSPQLFAPMSHEFDDLYGSLLFAPPYGRPPYGYPPYGRPPYGYPPYGRPPYGYPPYGGPIYGIPPFGYPRW</sequence>
<reference evidence="1 2" key="1">
    <citation type="journal article" date="2022" name="bioRxiv">
        <title>Genomics of Preaxostyla Flagellates Illuminates Evolutionary Transitions and the Path Towards Mitochondrial Loss.</title>
        <authorList>
            <person name="Novak L.V.F."/>
            <person name="Treitli S.C."/>
            <person name="Pyrih J."/>
            <person name="Halakuc P."/>
            <person name="Pipaliya S.V."/>
            <person name="Vacek V."/>
            <person name="Brzon O."/>
            <person name="Soukal P."/>
            <person name="Eme L."/>
            <person name="Dacks J.B."/>
            <person name="Karnkowska A."/>
            <person name="Elias M."/>
            <person name="Hampl V."/>
        </authorList>
    </citation>
    <scope>NUCLEOTIDE SEQUENCE [LARGE SCALE GENOMIC DNA]</scope>
    <source>
        <strain evidence="1">NAU3</strain>
        <tissue evidence="1">Gut</tissue>
    </source>
</reference>
<protein>
    <submittedName>
        <fullName evidence="1">Uncharacterized protein</fullName>
    </submittedName>
</protein>
<name>A0ABQ9XQ32_9EUKA</name>
<keyword evidence="2" id="KW-1185">Reference proteome</keyword>
<organism evidence="1 2">
    <name type="scientific">Blattamonas nauphoetae</name>
    <dbReference type="NCBI Taxonomy" id="2049346"/>
    <lineage>
        <taxon>Eukaryota</taxon>
        <taxon>Metamonada</taxon>
        <taxon>Preaxostyla</taxon>
        <taxon>Oxymonadida</taxon>
        <taxon>Blattamonas</taxon>
    </lineage>
</organism>
<gene>
    <name evidence="1" type="ORF">BLNAU_11582</name>
</gene>
<evidence type="ECO:0000313" key="2">
    <source>
        <dbReference type="Proteomes" id="UP001281761"/>
    </source>
</evidence>